<feature type="region of interest" description="Disordered" evidence="1">
    <location>
        <begin position="223"/>
        <end position="245"/>
    </location>
</feature>
<keyword evidence="3" id="KW-1185">Reference proteome</keyword>
<dbReference type="GeneID" id="26645322"/>
<organismHost>
    <name type="scientific">Pseudomonas aeruginosa</name>
    <dbReference type="NCBI Taxonomy" id="287"/>
</organismHost>
<proteinExistence type="predicted"/>
<dbReference type="OrthoDB" id="8347at10239"/>
<protein>
    <submittedName>
        <fullName evidence="2">Uncharacterized protein</fullName>
    </submittedName>
</protein>
<evidence type="ECO:0000256" key="1">
    <source>
        <dbReference type="SAM" id="MobiDB-lite"/>
    </source>
</evidence>
<dbReference type="Proteomes" id="UP000203732">
    <property type="component" value="Segment"/>
</dbReference>
<evidence type="ECO:0000313" key="2">
    <source>
        <dbReference type="EMBL" id="BAR94665.1"/>
    </source>
</evidence>
<reference evidence="2 3" key="1">
    <citation type="submission" date="2015-07" db="EMBL/GenBank/DDBJ databases">
        <title>Characterization of Pseudomonas aeruginosa phage KPP21 belonging to family Podoviridae genus N4-like viruses, isolated in Japan.</title>
        <authorList>
            <person name="Shigehisa R."/>
            <person name="Uchiyama J."/>
            <person name="Kato S."/>
            <person name="Takemura-Uchiyama I."/>
            <person name="Ujihara T."/>
            <person name="Sakaguchi Y."/>
            <person name="Okamoto N."/>
            <person name="Shimakura H."/>
            <person name="Daibata M."/>
            <person name="Sakaguchi M."/>
            <person name="Matsuzaki S."/>
        </authorList>
    </citation>
    <scope>NUCLEOTIDE SEQUENCE [LARGE SCALE GENOMIC DNA]</scope>
</reference>
<dbReference type="KEGG" id="vg:26645322"/>
<dbReference type="EMBL" id="LC064302">
    <property type="protein sequence ID" value="BAR94665.1"/>
    <property type="molecule type" value="Genomic_DNA"/>
</dbReference>
<dbReference type="RefSeq" id="YP_009219055.1">
    <property type="nucleotide sequence ID" value="NC_029017.1"/>
</dbReference>
<name>A0A0H5B149_BPK21</name>
<organism evidence="2 3">
    <name type="scientific">Pseudomonas phage KPP21</name>
    <dbReference type="NCBI Taxonomy" id="1678082"/>
    <lineage>
        <taxon>Viruses</taxon>
        <taxon>Duplodnaviria</taxon>
        <taxon>Heunggongvirae</taxon>
        <taxon>Uroviricota</taxon>
        <taxon>Caudoviricetes</taxon>
        <taxon>Schitoviridae</taxon>
        <taxon>Migulavirinae</taxon>
        <taxon>Luzseptimavirus</taxon>
        <taxon>Luzseptimavirus KPP21</taxon>
    </lineage>
</organism>
<accession>A0A0H5B149</accession>
<evidence type="ECO:0000313" key="3">
    <source>
        <dbReference type="Proteomes" id="UP000203732"/>
    </source>
</evidence>
<sequence length="245" mass="26678">MSFFNDVQDEGNIQESGDSLGGASLFDSNAYDLTIKVAYGLTSSTGAKGLAFEFEHAATGRTYSETFYVTTGKAKECKPYWVDKDGEKHYLKGYEIANAICMMANEKGFKDQTFEDKTLLLWDSAAKEKKPTVVPVATSLIGTKVCLGILKVKKNKGVKGEDGVYRDTNEVRETNEVDKVFHAEYKVTLAEARAGKREAGFYNEWIAKWAGNVKDQFKEVKGATAGRPGAAGGGSQPKASSLFGD</sequence>